<dbReference type="PANTHER" id="PTHR46577:SF1">
    <property type="entry name" value="HTH-TYPE TRANSCRIPTIONAL REGULATORY PROTEIN GABR"/>
    <property type="match status" value="1"/>
</dbReference>
<dbReference type="InterPro" id="IPR036388">
    <property type="entry name" value="WH-like_DNA-bd_sf"/>
</dbReference>
<evidence type="ECO:0000313" key="7">
    <source>
        <dbReference type="EMBL" id="ABG83926.1"/>
    </source>
</evidence>
<evidence type="ECO:0000256" key="3">
    <source>
        <dbReference type="ARBA" id="ARBA00023015"/>
    </source>
</evidence>
<keyword evidence="2" id="KW-0663">Pyridoxal phosphate</keyword>
<dbReference type="HOGENOM" id="CLU_017584_0_0_9"/>
<evidence type="ECO:0000256" key="1">
    <source>
        <dbReference type="ARBA" id="ARBA00005384"/>
    </source>
</evidence>
<dbReference type="InterPro" id="IPR015421">
    <property type="entry name" value="PyrdxlP-dep_Trfase_major"/>
</dbReference>
<comment type="similarity">
    <text evidence="1">In the C-terminal section; belongs to the class-I pyridoxal-phosphate-dependent aminotransferase family.</text>
</comment>
<proteinExistence type="inferred from homology"/>
<dbReference type="PRINTS" id="PR00035">
    <property type="entry name" value="HTHGNTR"/>
</dbReference>
<dbReference type="Proteomes" id="UP000001823">
    <property type="component" value="Chromosome"/>
</dbReference>
<evidence type="ECO:0000256" key="2">
    <source>
        <dbReference type="ARBA" id="ARBA00022898"/>
    </source>
</evidence>
<dbReference type="Gene3D" id="3.90.1150.10">
    <property type="entry name" value="Aspartate Aminotransferase, domain 1"/>
    <property type="match status" value="1"/>
</dbReference>
<dbReference type="InterPro" id="IPR000524">
    <property type="entry name" value="Tscrpt_reg_HTH_GntR"/>
</dbReference>
<dbReference type="Gene3D" id="1.10.10.10">
    <property type="entry name" value="Winged helix-like DNA-binding domain superfamily/Winged helix DNA-binding domain"/>
    <property type="match status" value="1"/>
</dbReference>
<dbReference type="SUPFAM" id="SSF46785">
    <property type="entry name" value="Winged helix' DNA-binding domain"/>
    <property type="match status" value="1"/>
</dbReference>
<keyword evidence="4" id="KW-0238">DNA-binding</keyword>
<dbReference type="SMART" id="SM00345">
    <property type="entry name" value="HTH_GNTR"/>
    <property type="match status" value="1"/>
</dbReference>
<dbReference type="InterPro" id="IPR004839">
    <property type="entry name" value="Aminotransferase_I/II_large"/>
</dbReference>
<gene>
    <name evidence="7" type="ordered locus">CPF_0356</name>
</gene>
<dbReference type="GO" id="GO:0003677">
    <property type="term" value="F:DNA binding"/>
    <property type="evidence" value="ECO:0007669"/>
    <property type="project" value="UniProtKB-KW"/>
</dbReference>
<dbReference type="CDD" id="cd07377">
    <property type="entry name" value="WHTH_GntR"/>
    <property type="match status" value="1"/>
</dbReference>
<keyword evidence="3" id="KW-0805">Transcription regulation</keyword>
<dbReference type="eggNOG" id="COG1167">
    <property type="taxonomic scope" value="Bacteria"/>
</dbReference>
<evidence type="ECO:0000256" key="5">
    <source>
        <dbReference type="ARBA" id="ARBA00023163"/>
    </source>
</evidence>
<dbReference type="SUPFAM" id="SSF53383">
    <property type="entry name" value="PLP-dependent transferases"/>
    <property type="match status" value="1"/>
</dbReference>
<accession>A0A0H2YSB0</accession>
<reference evidence="7 8" key="1">
    <citation type="journal article" date="2006" name="Genome Res.">
        <title>Skewed genomic variability in strains of the toxigenic bacterial pathogen, Clostridium perfringens.</title>
        <authorList>
            <person name="Myers G.S."/>
            <person name="Rasko D.A."/>
            <person name="Cheung J.K."/>
            <person name="Ravel J."/>
            <person name="Seshadri R."/>
            <person name="Deboy R.T."/>
            <person name="Ren Q."/>
            <person name="Varga J."/>
            <person name="Awad M.M."/>
            <person name="Brinkac L.M."/>
            <person name="Daugherty S.C."/>
            <person name="Haft D.H."/>
            <person name="Dodson R.J."/>
            <person name="Madupu R."/>
            <person name="Nelson W.C."/>
            <person name="Rosovitz M.J."/>
            <person name="Sullivan S.A."/>
            <person name="Khouri H."/>
            <person name="Dimitrov G.I."/>
            <person name="Watkins K.L."/>
            <person name="Mulligan S."/>
            <person name="Benton J."/>
            <person name="Radune D."/>
            <person name="Fisher D.J."/>
            <person name="Atkins H.S."/>
            <person name="Hiscox T."/>
            <person name="Jost B.H."/>
            <person name="Billington S.J."/>
            <person name="Songer J.G."/>
            <person name="McClane B.A."/>
            <person name="Titball R.W."/>
            <person name="Rood J.I."/>
            <person name="Melville S.B."/>
            <person name="Paulsen I.T."/>
        </authorList>
    </citation>
    <scope>NUCLEOTIDE SEQUENCE [LARGE SCALE GENOMIC DNA]</scope>
    <source>
        <strain evidence="8">ATCC 13124 / DSM 756 / JCM 1290 / NCIMB 6125 / NCTC 8237 / S 107 / Type A</strain>
    </source>
</reference>
<dbReference type="Pfam" id="PF00155">
    <property type="entry name" value="Aminotran_1_2"/>
    <property type="match status" value="1"/>
</dbReference>
<dbReference type="GO" id="GO:0008483">
    <property type="term" value="F:transaminase activity"/>
    <property type="evidence" value="ECO:0007669"/>
    <property type="project" value="UniProtKB-KW"/>
</dbReference>
<dbReference type="PROSITE" id="PS50949">
    <property type="entry name" value="HTH_GNTR"/>
    <property type="match status" value="1"/>
</dbReference>
<dbReference type="AlphaFoldDB" id="A0A0H2YSB0"/>
<evidence type="ECO:0000313" key="8">
    <source>
        <dbReference type="Proteomes" id="UP000001823"/>
    </source>
</evidence>
<evidence type="ECO:0000256" key="4">
    <source>
        <dbReference type="ARBA" id="ARBA00023125"/>
    </source>
</evidence>
<dbReference type="PaxDb" id="195103-CPF_0356"/>
<dbReference type="CDD" id="cd00609">
    <property type="entry name" value="AAT_like"/>
    <property type="match status" value="1"/>
</dbReference>
<keyword evidence="5" id="KW-0804">Transcription</keyword>
<dbReference type="GO" id="GO:0030170">
    <property type="term" value="F:pyridoxal phosphate binding"/>
    <property type="evidence" value="ECO:0007669"/>
    <property type="project" value="InterPro"/>
</dbReference>
<dbReference type="Gene3D" id="3.40.640.10">
    <property type="entry name" value="Type I PLP-dependent aspartate aminotransferase-like (Major domain)"/>
    <property type="match status" value="1"/>
</dbReference>
<dbReference type="Pfam" id="PF00392">
    <property type="entry name" value="GntR"/>
    <property type="match status" value="1"/>
</dbReference>
<protein>
    <submittedName>
        <fullName evidence="7">Transcriptional regulator, GntR family/aminotransferase</fullName>
    </submittedName>
</protein>
<dbReference type="InterPro" id="IPR015422">
    <property type="entry name" value="PyrdxlP-dep_Trfase_small"/>
</dbReference>
<dbReference type="RefSeq" id="WP_011590154.1">
    <property type="nucleotide sequence ID" value="NC_008261.1"/>
</dbReference>
<dbReference type="InterPro" id="IPR051446">
    <property type="entry name" value="HTH_trans_reg/aminotransferase"/>
</dbReference>
<keyword evidence="8" id="KW-1185">Reference proteome</keyword>
<dbReference type="InterPro" id="IPR036390">
    <property type="entry name" value="WH_DNA-bd_sf"/>
</dbReference>
<dbReference type="PANTHER" id="PTHR46577">
    <property type="entry name" value="HTH-TYPE TRANSCRIPTIONAL REGULATORY PROTEIN GABR"/>
    <property type="match status" value="1"/>
</dbReference>
<dbReference type="EMBL" id="CP000246">
    <property type="protein sequence ID" value="ABG83926.1"/>
    <property type="molecule type" value="Genomic_DNA"/>
</dbReference>
<evidence type="ECO:0000259" key="6">
    <source>
        <dbReference type="PROSITE" id="PS50949"/>
    </source>
</evidence>
<dbReference type="GO" id="GO:0003700">
    <property type="term" value="F:DNA-binding transcription factor activity"/>
    <property type="evidence" value="ECO:0007669"/>
    <property type="project" value="InterPro"/>
</dbReference>
<dbReference type="KEGG" id="cpf:CPF_0356"/>
<name>A0A0H2YSB0_CLOP1</name>
<dbReference type="STRING" id="195103.CPF_0356"/>
<organism evidence="7 8">
    <name type="scientific">Clostridium perfringens (strain ATCC 13124 / DSM 756 / JCM 1290 / NCIMB 6125 / NCTC 8237 / Type A)</name>
    <dbReference type="NCBI Taxonomy" id="195103"/>
    <lineage>
        <taxon>Bacteria</taxon>
        <taxon>Bacillati</taxon>
        <taxon>Bacillota</taxon>
        <taxon>Clostridia</taxon>
        <taxon>Eubacteriales</taxon>
        <taxon>Clostridiaceae</taxon>
        <taxon>Clostridium</taxon>
    </lineage>
</organism>
<sequence>MFKNLTFNENEKKYIQIARYIRELINRGVLIEGSKLPSSREISSILSIGRNTIMSAYEILESEGFVETIKGKGTFVKKEFSNEKSTKVSSIKKENSEIKEDNKWNIDWKYKTNEYGVLAESLDIIKSEEKWEKGMISFKSIAPPGNLFNIEELKRSFSNRIALEKHKIVNYGYAVGYKPFIYYLKDYMKEKGAYSEEKEVIVTNGFTEGLDMILSAFTKEGDYILCENPTHNTALKIMKTHKLNIIGVKMTKDGMDIEDLNKKIKKFGEKIKFSYLIPSYHNPTGVVASIKKREEVYNILKNAGIPIIEDGFNEELLYESSPTIPLASLDRESNGVIYIGSFSKILFPGLRIGWVYGDKKIIGILESVKRCRNIHTSFLDQGILYDFMISGAFEKYIKKVRKVYKEKYKFTKKVIEKYIKEAEIWGEGGLYMFLKIKGVDTRELLKRCYDRGVLFMPGDLFYIDNDLYLEKENRVFSLEEHNIKGREKRDTLRIGFTRLSEEEIEKGIKIIGEEVRSILT</sequence>
<feature type="domain" description="HTH gntR-type" evidence="6">
    <location>
        <begin position="11"/>
        <end position="79"/>
    </location>
</feature>
<dbReference type="InterPro" id="IPR015424">
    <property type="entry name" value="PyrdxlP-dep_Trfase"/>
</dbReference>